<organism evidence="2 3">
    <name type="scientific">Nitratireductor pacificus pht-3B</name>
    <dbReference type="NCBI Taxonomy" id="391937"/>
    <lineage>
        <taxon>Bacteria</taxon>
        <taxon>Pseudomonadati</taxon>
        <taxon>Pseudomonadota</taxon>
        <taxon>Alphaproteobacteria</taxon>
        <taxon>Hyphomicrobiales</taxon>
        <taxon>Phyllobacteriaceae</taxon>
        <taxon>Nitratireductor</taxon>
    </lineage>
</organism>
<sequence>MEFVVRAALIGAGATLVMDIWAALQQRLFGIVPLNYAMVGRWIGHLPKGRLTHNPIGATAPVRGEAALGWGAHYAIGIVFAAALIALTGLGWARNPTLLPALATGLVTVAAPFLILQPALGAGIFASKTPQPNVARRRSLVAHASFGIGLYLAALLVAWLMPSPAG</sequence>
<evidence type="ECO:0008006" key="4">
    <source>
        <dbReference type="Google" id="ProtNLM"/>
    </source>
</evidence>
<feature type="transmembrane region" description="Helical" evidence="1">
    <location>
        <begin position="140"/>
        <end position="161"/>
    </location>
</feature>
<dbReference type="Proteomes" id="UP000006786">
    <property type="component" value="Unassembled WGS sequence"/>
</dbReference>
<reference evidence="2 3" key="1">
    <citation type="journal article" date="2012" name="J. Bacteriol.">
        <title>Genome Sequence of Nitratireductor pacificus Type Strain pht-3B.</title>
        <authorList>
            <person name="Lai Q."/>
            <person name="Li G."/>
            <person name="Shao Z."/>
        </authorList>
    </citation>
    <scope>NUCLEOTIDE SEQUENCE [LARGE SCALE GENOMIC DNA]</scope>
    <source>
        <strain evidence="3">pht-3B</strain>
    </source>
</reference>
<keyword evidence="1" id="KW-0812">Transmembrane</keyword>
<accession>K2MTE9</accession>
<dbReference type="InterPro" id="IPR021329">
    <property type="entry name" value="DUF2938"/>
</dbReference>
<gene>
    <name evidence="2" type="ORF">NA2_02494</name>
</gene>
<feature type="transmembrane region" description="Helical" evidence="1">
    <location>
        <begin position="71"/>
        <end position="92"/>
    </location>
</feature>
<dbReference type="PATRIC" id="fig|391937.3.peg.517"/>
<evidence type="ECO:0000256" key="1">
    <source>
        <dbReference type="SAM" id="Phobius"/>
    </source>
</evidence>
<dbReference type="STRING" id="391937.NA2_02494"/>
<dbReference type="eggNOG" id="ENOG5031TIF">
    <property type="taxonomic scope" value="Bacteria"/>
</dbReference>
<evidence type="ECO:0000313" key="2">
    <source>
        <dbReference type="EMBL" id="EKF20617.1"/>
    </source>
</evidence>
<keyword evidence="1" id="KW-0472">Membrane</keyword>
<keyword evidence="3" id="KW-1185">Reference proteome</keyword>
<feature type="transmembrane region" description="Helical" evidence="1">
    <location>
        <begin position="99"/>
        <end position="120"/>
    </location>
</feature>
<protein>
    <recommendedName>
        <fullName evidence="4">DUF2938 domain-containing protein</fullName>
    </recommendedName>
</protein>
<dbReference type="Pfam" id="PF11158">
    <property type="entry name" value="DUF2938"/>
    <property type="match status" value="1"/>
</dbReference>
<name>K2MTE9_9HYPH</name>
<comment type="caution">
    <text evidence="2">The sequence shown here is derived from an EMBL/GenBank/DDBJ whole genome shotgun (WGS) entry which is preliminary data.</text>
</comment>
<dbReference type="AlphaFoldDB" id="K2MTE9"/>
<keyword evidence="1" id="KW-1133">Transmembrane helix</keyword>
<evidence type="ECO:0000313" key="3">
    <source>
        <dbReference type="Proteomes" id="UP000006786"/>
    </source>
</evidence>
<proteinExistence type="predicted"/>
<dbReference type="EMBL" id="AMRM01000002">
    <property type="protein sequence ID" value="EKF20617.1"/>
    <property type="molecule type" value="Genomic_DNA"/>
</dbReference>